<dbReference type="Proteomes" id="UP001551675">
    <property type="component" value="Unassembled WGS sequence"/>
</dbReference>
<keyword evidence="2" id="KW-1185">Reference proteome</keyword>
<protein>
    <submittedName>
        <fullName evidence="1">Zinc-binding dehydrogenase</fullName>
    </submittedName>
</protein>
<proteinExistence type="predicted"/>
<accession>A0ABV3GKY7</accession>
<comment type="caution">
    <text evidence="1">The sequence shown here is derived from an EMBL/GenBank/DDBJ whole genome shotgun (WGS) entry which is preliminary data.</text>
</comment>
<dbReference type="Pfam" id="PF13602">
    <property type="entry name" value="ADH_zinc_N_2"/>
    <property type="match status" value="1"/>
</dbReference>
<name>A0ABV3GKY7_MICGL</name>
<dbReference type="EMBL" id="JBFALK010000015">
    <property type="protein sequence ID" value="MEV0972076.1"/>
    <property type="molecule type" value="Genomic_DNA"/>
</dbReference>
<organism evidence="1 2">
    <name type="scientific">Microtetraspora glauca</name>
    <dbReference type="NCBI Taxonomy" id="1996"/>
    <lineage>
        <taxon>Bacteria</taxon>
        <taxon>Bacillati</taxon>
        <taxon>Actinomycetota</taxon>
        <taxon>Actinomycetes</taxon>
        <taxon>Streptosporangiales</taxon>
        <taxon>Streptosporangiaceae</taxon>
        <taxon>Microtetraspora</taxon>
    </lineage>
</organism>
<gene>
    <name evidence="1" type="ORF">AB0I59_26045</name>
</gene>
<evidence type="ECO:0000313" key="2">
    <source>
        <dbReference type="Proteomes" id="UP001551675"/>
    </source>
</evidence>
<sequence>MTHYKGRARRVGGRSLPALREVVGEAATGHLTLPVRTFPLREAVAAHHVVESGHVRGKVVLIV</sequence>
<evidence type="ECO:0000313" key="1">
    <source>
        <dbReference type="EMBL" id="MEV0972076.1"/>
    </source>
</evidence>
<dbReference type="Gene3D" id="3.90.180.10">
    <property type="entry name" value="Medium-chain alcohol dehydrogenases, catalytic domain"/>
    <property type="match status" value="1"/>
</dbReference>
<reference evidence="1 2" key="1">
    <citation type="submission" date="2024-06" db="EMBL/GenBank/DDBJ databases">
        <title>The Natural Products Discovery Center: Release of the First 8490 Sequenced Strains for Exploring Actinobacteria Biosynthetic Diversity.</title>
        <authorList>
            <person name="Kalkreuter E."/>
            <person name="Kautsar S.A."/>
            <person name="Yang D."/>
            <person name="Bader C.D."/>
            <person name="Teijaro C.N."/>
            <person name="Fluegel L."/>
            <person name="Davis C.M."/>
            <person name="Simpson J.R."/>
            <person name="Lauterbach L."/>
            <person name="Steele A.D."/>
            <person name="Gui C."/>
            <person name="Meng S."/>
            <person name="Li G."/>
            <person name="Viehrig K."/>
            <person name="Ye F."/>
            <person name="Su P."/>
            <person name="Kiefer A.F."/>
            <person name="Nichols A."/>
            <person name="Cepeda A.J."/>
            <person name="Yan W."/>
            <person name="Fan B."/>
            <person name="Jiang Y."/>
            <person name="Adhikari A."/>
            <person name="Zheng C.-J."/>
            <person name="Schuster L."/>
            <person name="Cowan T.M."/>
            <person name="Smanski M.J."/>
            <person name="Chevrette M.G."/>
            <person name="De Carvalho L.P.S."/>
            <person name="Shen B."/>
        </authorList>
    </citation>
    <scope>NUCLEOTIDE SEQUENCE [LARGE SCALE GENOMIC DNA]</scope>
    <source>
        <strain evidence="1 2">NPDC050100</strain>
    </source>
</reference>